<evidence type="ECO:0000313" key="2">
    <source>
        <dbReference type="EMBL" id="RNF03612.1"/>
    </source>
</evidence>
<evidence type="ECO:0000313" key="3">
    <source>
        <dbReference type="Proteomes" id="UP000283634"/>
    </source>
</evidence>
<dbReference type="RefSeq" id="XP_029237617.1">
    <property type="nucleotide sequence ID" value="XM_029382527.1"/>
</dbReference>
<dbReference type="GeneID" id="40329587"/>
<reference evidence="2 3" key="1">
    <citation type="journal article" date="2018" name="BMC Genomics">
        <title>Genomic comparison of Trypanosoma conorhini and Trypanosoma rangeli to Trypanosoma cruzi strains of high and low virulence.</title>
        <authorList>
            <person name="Bradwell K.R."/>
            <person name="Koparde V.N."/>
            <person name="Matveyev A.V."/>
            <person name="Serrano M.G."/>
            <person name="Alves J.M."/>
            <person name="Parikh H."/>
            <person name="Huang B."/>
            <person name="Lee V."/>
            <person name="Espinosa-Alvarez O."/>
            <person name="Ortiz P.A."/>
            <person name="Costa-Martins A.G."/>
            <person name="Teixeira M.M."/>
            <person name="Buck G.A."/>
        </authorList>
    </citation>
    <scope>NUCLEOTIDE SEQUENCE [LARGE SCALE GENOMIC DNA]</scope>
    <source>
        <strain evidence="2 3">AM80</strain>
    </source>
</reference>
<sequence length="118" mass="12108">MVVKPRRKMATPVFGTIITDVCLQPEVLGARELVKALYRRIKNEADAAGAAAAGGSRALATSPNGSTNNGGGGGAAYGPLSNVGLPLPVAGSIDFATGRRLVCFWPPQNPLPIIAEPQ</sequence>
<accession>A0A3R7NB79</accession>
<feature type="region of interest" description="Disordered" evidence="1">
    <location>
        <begin position="52"/>
        <end position="75"/>
    </location>
</feature>
<name>A0A3R7NB79_TRYRA</name>
<gene>
    <name evidence="2" type="ORF">TraAM80_05654</name>
</gene>
<feature type="compositionally biased region" description="Low complexity" evidence="1">
    <location>
        <begin position="52"/>
        <end position="67"/>
    </location>
</feature>
<comment type="caution">
    <text evidence="2">The sequence shown here is derived from an EMBL/GenBank/DDBJ whole genome shotgun (WGS) entry which is preliminary data.</text>
</comment>
<protein>
    <submittedName>
        <fullName evidence="2">Uncharacterized protein</fullName>
    </submittedName>
</protein>
<dbReference type="AlphaFoldDB" id="A0A3R7NB79"/>
<dbReference type="Proteomes" id="UP000283634">
    <property type="component" value="Unassembled WGS sequence"/>
</dbReference>
<organism evidence="2 3">
    <name type="scientific">Trypanosoma rangeli</name>
    <dbReference type="NCBI Taxonomy" id="5698"/>
    <lineage>
        <taxon>Eukaryota</taxon>
        <taxon>Discoba</taxon>
        <taxon>Euglenozoa</taxon>
        <taxon>Kinetoplastea</taxon>
        <taxon>Metakinetoplastina</taxon>
        <taxon>Trypanosomatida</taxon>
        <taxon>Trypanosomatidae</taxon>
        <taxon>Trypanosoma</taxon>
        <taxon>Herpetosoma</taxon>
    </lineage>
</organism>
<evidence type="ECO:0000256" key="1">
    <source>
        <dbReference type="SAM" id="MobiDB-lite"/>
    </source>
</evidence>
<proteinExistence type="predicted"/>
<dbReference type="EMBL" id="MKGL01000189">
    <property type="protein sequence ID" value="RNF03612.1"/>
    <property type="molecule type" value="Genomic_DNA"/>
</dbReference>
<keyword evidence="3" id="KW-1185">Reference proteome</keyword>